<dbReference type="InterPro" id="IPR044135">
    <property type="entry name" value="Met-tRNA-FMT_C"/>
</dbReference>
<dbReference type="SUPFAM" id="SSF53328">
    <property type="entry name" value="Formyltransferase"/>
    <property type="match status" value="1"/>
</dbReference>
<dbReference type="InterPro" id="IPR036477">
    <property type="entry name" value="Formyl_transf_N_sf"/>
</dbReference>
<dbReference type="Pfam" id="PF00551">
    <property type="entry name" value="Formyl_trans_N"/>
    <property type="match status" value="1"/>
</dbReference>
<feature type="domain" description="Formyl transferase N-terminal" evidence="4">
    <location>
        <begin position="1"/>
        <end position="174"/>
    </location>
</feature>
<evidence type="ECO:0000313" key="6">
    <source>
        <dbReference type="EMBL" id="ABK97695.1"/>
    </source>
</evidence>
<dbReference type="InterPro" id="IPR005793">
    <property type="entry name" value="Formyl_trans_C"/>
</dbReference>
<name>A1AK25_PELPD</name>
<dbReference type="SUPFAM" id="SSF50486">
    <property type="entry name" value="FMT C-terminal domain-like"/>
    <property type="match status" value="1"/>
</dbReference>
<evidence type="ECO:0000256" key="1">
    <source>
        <dbReference type="ARBA" id="ARBA00010699"/>
    </source>
</evidence>
<dbReference type="EC" id="2.1.2.9" evidence="6"/>
<evidence type="ECO:0000313" key="7">
    <source>
        <dbReference type="Proteomes" id="UP000006732"/>
    </source>
</evidence>
<dbReference type="Pfam" id="PF02911">
    <property type="entry name" value="Formyl_trans_C"/>
    <property type="match status" value="1"/>
</dbReference>
<dbReference type="PANTHER" id="PTHR11138">
    <property type="entry name" value="METHIONYL-TRNA FORMYLTRANSFERASE"/>
    <property type="match status" value="1"/>
</dbReference>
<dbReference type="eggNOG" id="COG0223">
    <property type="taxonomic scope" value="Bacteria"/>
</dbReference>
<evidence type="ECO:0000259" key="5">
    <source>
        <dbReference type="Pfam" id="PF02911"/>
    </source>
</evidence>
<gene>
    <name evidence="6" type="ordered locus">Ppro_0055</name>
</gene>
<evidence type="ECO:0000256" key="3">
    <source>
        <dbReference type="ARBA" id="ARBA00022917"/>
    </source>
</evidence>
<dbReference type="EMBL" id="CP000482">
    <property type="protein sequence ID" value="ABK97695.1"/>
    <property type="molecule type" value="Genomic_DNA"/>
</dbReference>
<dbReference type="GO" id="GO:0004479">
    <property type="term" value="F:methionyl-tRNA formyltransferase activity"/>
    <property type="evidence" value="ECO:0007669"/>
    <property type="project" value="UniProtKB-EC"/>
</dbReference>
<accession>A1AK25</accession>
<dbReference type="HOGENOM" id="CLU_033347_2_1_7"/>
<proteinExistence type="inferred from homology"/>
<organism evidence="6 7">
    <name type="scientific">Pelobacter propionicus (strain DSM 2379 / NBRC 103807 / OttBd1)</name>
    <dbReference type="NCBI Taxonomy" id="338966"/>
    <lineage>
        <taxon>Bacteria</taxon>
        <taxon>Pseudomonadati</taxon>
        <taxon>Thermodesulfobacteriota</taxon>
        <taxon>Desulfuromonadia</taxon>
        <taxon>Desulfuromonadales</taxon>
        <taxon>Desulfuromonadaceae</taxon>
        <taxon>Pelobacter</taxon>
    </lineage>
</organism>
<dbReference type="AlphaFoldDB" id="A1AK25"/>
<keyword evidence="3" id="KW-0648">Protein biosynthesis</keyword>
<dbReference type="KEGG" id="ppd:Ppro_0055"/>
<comment type="similarity">
    <text evidence="1">Belongs to the Fmt family.</text>
</comment>
<dbReference type="CDD" id="cd08704">
    <property type="entry name" value="Met_tRNA_FMT_C"/>
    <property type="match status" value="1"/>
</dbReference>
<sequence length="311" mass="33261">MRIAVLCSGSVLQPVLEALYSQGLLAGVAVPAAPAVEDPNLALETVLRQARVSCLRVDNGDLTGQMAPWLRSLAADALCCMGFPRKLPADLLTMPPLGCYNFHGGPLPQYRGPDPVFWQIRNREVAGAITVHRMTPRIDSGAIAHEAHLPIGTDDTYGLWMQRLGGALPRVMIEFVQQLAIHGAAVPLREQDPETGRYFPRPTDADRTIDWSWGASAIDALVRACNPVYGGALTTLHGVPVRLLEVSPLPAQAGGESTSGTVVTADAAEGLRVACGTGELLRLELLYGMEGFFSGPRLARIFGLKPGQRLA</sequence>
<dbReference type="PANTHER" id="PTHR11138:SF5">
    <property type="entry name" value="METHIONYL-TRNA FORMYLTRANSFERASE, MITOCHONDRIAL"/>
    <property type="match status" value="1"/>
</dbReference>
<dbReference type="STRING" id="338966.Ppro_0055"/>
<dbReference type="Proteomes" id="UP000006732">
    <property type="component" value="Chromosome"/>
</dbReference>
<protein>
    <submittedName>
        <fullName evidence="6">Methionyl-tRNA formyltransferase</fullName>
        <ecNumber evidence="6">2.1.2.9</ecNumber>
    </submittedName>
</protein>
<keyword evidence="7" id="KW-1185">Reference proteome</keyword>
<dbReference type="InterPro" id="IPR011034">
    <property type="entry name" value="Formyl_transferase-like_C_sf"/>
</dbReference>
<feature type="domain" description="Formyl transferase C-terminal" evidence="5">
    <location>
        <begin position="204"/>
        <end position="284"/>
    </location>
</feature>
<dbReference type="GO" id="GO:0005829">
    <property type="term" value="C:cytosol"/>
    <property type="evidence" value="ECO:0007669"/>
    <property type="project" value="TreeGrafter"/>
</dbReference>
<dbReference type="Gene3D" id="3.40.50.12230">
    <property type="match status" value="1"/>
</dbReference>
<dbReference type="InterPro" id="IPR002376">
    <property type="entry name" value="Formyl_transf_N"/>
</dbReference>
<evidence type="ECO:0000256" key="2">
    <source>
        <dbReference type="ARBA" id="ARBA00022679"/>
    </source>
</evidence>
<evidence type="ECO:0000259" key="4">
    <source>
        <dbReference type="Pfam" id="PF00551"/>
    </source>
</evidence>
<dbReference type="OrthoDB" id="9802815at2"/>
<dbReference type="RefSeq" id="WP_011734010.1">
    <property type="nucleotide sequence ID" value="NC_008609.1"/>
</dbReference>
<keyword evidence="2 6" id="KW-0808">Transferase</keyword>
<reference evidence="6 7" key="1">
    <citation type="submission" date="2006-10" db="EMBL/GenBank/DDBJ databases">
        <title>Complete sequence of chromosome of Pelobacter propionicus DSM 2379.</title>
        <authorList>
            <consortium name="US DOE Joint Genome Institute"/>
            <person name="Copeland A."/>
            <person name="Lucas S."/>
            <person name="Lapidus A."/>
            <person name="Barry K."/>
            <person name="Detter J.C."/>
            <person name="Glavina del Rio T."/>
            <person name="Hammon N."/>
            <person name="Israni S."/>
            <person name="Dalin E."/>
            <person name="Tice H."/>
            <person name="Pitluck S."/>
            <person name="Saunders E."/>
            <person name="Brettin T."/>
            <person name="Bruce D."/>
            <person name="Han C."/>
            <person name="Tapia R."/>
            <person name="Schmutz J."/>
            <person name="Larimer F."/>
            <person name="Land M."/>
            <person name="Hauser L."/>
            <person name="Kyrpides N."/>
            <person name="Kim E."/>
            <person name="Lovley D."/>
            <person name="Richardson P."/>
        </authorList>
    </citation>
    <scope>NUCLEOTIDE SEQUENCE [LARGE SCALE GENOMIC DNA]</scope>
    <source>
        <strain evidence="7">DSM 2379 / NBRC 103807 / OttBd1</strain>
    </source>
</reference>
<dbReference type="CDD" id="cd08823">
    <property type="entry name" value="FMT_core_like_5"/>
    <property type="match status" value="1"/>
</dbReference>